<dbReference type="Gene3D" id="2.60.40.1630">
    <property type="entry name" value="bacillus anthracis domain"/>
    <property type="match status" value="1"/>
</dbReference>
<gene>
    <name evidence="3" type="ORF">EDM58_22310</name>
</gene>
<protein>
    <submittedName>
        <fullName evidence="3">DUF4179 domain-containing protein</fullName>
    </submittedName>
</protein>
<evidence type="ECO:0000313" key="4">
    <source>
        <dbReference type="Proteomes" id="UP000281915"/>
    </source>
</evidence>
<dbReference type="AlphaFoldDB" id="A0A3M8C7L0"/>
<dbReference type="InterPro" id="IPR025436">
    <property type="entry name" value="DUF4179"/>
</dbReference>
<feature type="transmembrane region" description="Helical" evidence="1">
    <location>
        <begin position="42"/>
        <end position="66"/>
    </location>
</feature>
<organism evidence="3 4">
    <name type="scientific">Brevibacillus panacihumi</name>
    <dbReference type="NCBI Taxonomy" id="497735"/>
    <lineage>
        <taxon>Bacteria</taxon>
        <taxon>Bacillati</taxon>
        <taxon>Bacillota</taxon>
        <taxon>Bacilli</taxon>
        <taxon>Bacillales</taxon>
        <taxon>Paenibacillaceae</taxon>
        <taxon>Brevibacillus</taxon>
    </lineage>
</organism>
<dbReference type="EMBL" id="RHHT01000064">
    <property type="protein sequence ID" value="RNB71692.1"/>
    <property type="molecule type" value="Genomic_DNA"/>
</dbReference>
<keyword evidence="1" id="KW-1133">Transmembrane helix</keyword>
<keyword evidence="1" id="KW-0812">Transmembrane</keyword>
<evidence type="ECO:0000256" key="1">
    <source>
        <dbReference type="SAM" id="Phobius"/>
    </source>
</evidence>
<comment type="caution">
    <text evidence="3">The sequence shown here is derived from an EMBL/GenBank/DDBJ whole genome shotgun (WGS) entry which is preliminary data.</text>
</comment>
<feature type="domain" description="DUF4179" evidence="2">
    <location>
        <begin position="47"/>
        <end position="157"/>
    </location>
</feature>
<reference evidence="3 4" key="1">
    <citation type="submission" date="2018-10" db="EMBL/GenBank/DDBJ databases">
        <title>Phylogenomics of Brevibacillus.</title>
        <authorList>
            <person name="Dunlap C."/>
        </authorList>
    </citation>
    <scope>NUCLEOTIDE SEQUENCE [LARGE SCALE GENOMIC DNA]</scope>
    <source>
        <strain evidence="3 4">JCM 15085</strain>
    </source>
</reference>
<evidence type="ECO:0000313" key="3">
    <source>
        <dbReference type="EMBL" id="RNB71692.1"/>
    </source>
</evidence>
<proteinExistence type="predicted"/>
<dbReference type="Proteomes" id="UP000281915">
    <property type="component" value="Unassembled WGS sequence"/>
</dbReference>
<accession>A0A3M8C7L0</accession>
<keyword evidence="1" id="KW-0472">Membrane</keyword>
<name>A0A3M8C7L0_9BACL</name>
<dbReference type="Pfam" id="PF13786">
    <property type="entry name" value="DUF4179"/>
    <property type="match status" value="1"/>
</dbReference>
<sequence length="519" mass="58196">MTDRDQEISAVLHRLAEREEIPDFVMPTAASAPKPRRGKRHWYRWSSLSIATAGAVLFAAGVGTYVSPDFAAQVRSWTGQTAQGANSHKENPSSNAQSSKETIQALFGMGNVDRGIERAMRGYAQKINASVTDQGITLEVIAILADPTRVFVSYQIKKEDGSLLDPKLIRKTLDKVIALTDDTNQRLTNGHGGGWDEKNMIGYLQFSVEEEQGPVPERMKLLIDVNKMGEVEGNWKLEVPFSVKEAMAATRISQVEKEYTTPQGLQIALRTVTEAPSATVLRLETKWDEAAKKRLAQYSRDMTGKTQNHDYAPFVPYQQYQLEYRILDKDGRDVAAYQQKDKFLEQGVLKEGRVSRDQYGHFIWNTAYVPFEGSGPFTFVLDAVHVAEPAALTIDFHPEKLLTEPKRVEYEGNGITVKSLQKQQGQTSQSTALELEMAFRDISAIEHVWWEITDQSGKSYPINGAAFDSVGEDSQGRKIVRMTLNVEEMEQIPQQLTLSLSAVTKRYADVQWSVDLPLK</sequence>
<dbReference type="RefSeq" id="WP_122915292.1">
    <property type="nucleotide sequence ID" value="NZ_RHHT01000064.1"/>
</dbReference>
<evidence type="ECO:0000259" key="2">
    <source>
        <dbReference type="Pfam" id="PF13786"/>
    </source>
</evidence>